<dbReference type="AlphaFoldDB" id="A0A261U4E2"/>
<dbReference type="GO" id="GO:0004519">
    <property type="term" value="F:endonuclease activity"/>
    <property type="evidence" value="ECO:0007669"/>
    <property type="project" value="InterPro"/>
</dbReference>
<dbReference type="InterPro" id="IPR005021">
    <property type="entry name" value="Terminase_largesu-like"/>
</dbReference>
<dbReference type="Pfam" id="PF20441">
    <property type="entry name" value="TerL_nuclease"/>
    <property type="match status" value="1"/>
</dbReference>
<feature type="domain" description="Terminase large subunit-like ATPase" evidence="1">
    <location>
        <begin position="53"/>
        <end position="192"/>
    </location>
</feature>
<gene>
    <name evidence="3" type="ORF">CAL20_15225</name>
</gene>
<evidence type="ECO:0000259" key="2">
    <source>
        <dbReference type="Pfam" id="PF20441"/>
    </source>
</evidence>
<comment type="caution">
    <text evidence="3">The sequence shown here is derived from an EMBL/GenBank/DDBJ whole genome shotgun (WGS) entry which is preliminary data.</text>
</comment>
<dbReference type="Proteomes" id="UP000216885">
    <property type="component" value="Unassembled WGS sequence"/>
</dbReference>
<reference evidence="3 4" key="1">
    <citation type="submission" date="2017-05" db="EMBL/GenBank/DDBJ databases">
        <title>Complete and WGS of Bordetella genogroups.</title>
        <authorList>
            <person name="Spilker T."/>
            <person name="LiPuma J."/>
        </authorList>
    </citation>
    <scope>NUCLEOTIDE SEQUENCE [LARGE SCALE GENOMIC DNA]</scope>
    <source>
        <strain evidence="3 4">AU9919</strain>
    </source>
</reference>
<organism evidence="3 4">
    <name type="scientific">Bordetella genomosp. 4</name>
    <dbReference type="NCBI Taxonomy" id="463044"/>
    <lineage>
        <taxon>Bacteria</taxon>
        <taxon>Pseudomonadati</taxon>
        <taxon>Pseudomonadota</taxon>
        <taxon>Betaproteobacteria</taxon>
        <taxon>Burkholderiales</taxon>
        <taxon>Alcaligenaceae</taxon>
        <taxon>Bordetella</taxon>
    </lineage>
</organism>
<accession>A0A261U4E2</accession>
<evidence type="ECO:0000259" key="1">
    <source>
        <dbReference type="Pfam" id="PF03354"/>
    </source>
</evidence>
<dbReference type="Pfam" id="PF03354">
    <property type="entry name" value="TerL_ATPase"/>
    <property type="match status" value="1"/>
</dbReference>
<name>A0A261U4E2_9BORD</name>
<feature type="domain" description="Terminase large subunit-like endonuclease" evidence="2">
    <location>
        <begin position="237"/>
        <end position="488"/>
    </location>
</feature>
<dbReference type="Gene3D" id="3.40.50.300">
    <property type="entry name" value="P-loop containing nucleotide triphosphate hydrolases"/>
    <property type="match status" value="1"/>
</dbReference>
<dbReference type="PANTHER" id="PTHR41287">
    <property type="match status" value="1"/>
</dbReference>
<proteinExistence type="predicted"/>
<evidence type="ECO:0000313" key="3">
    <source>
        <dbReference type="EMBL" id="OZI56749.1"/>
    </source>
</evidence>
<dbReference type="InterPro" id="IPR046462">
    <property type="entry name" value="TerL_nuclease"/>
</dbReference>
<dbReference type="InterPro" id="IPR027417">
    <property type="entry name" value="P-loop_NTPase"/>
</dbReference>
<protein>
    <submittedName>
        <fullName evidence="3">Terminase</fullName>
    </submittedName>
</protein>
<dbReference type="EMBL" id="NEVQ01000013">
    <property type="protein sequence ID" value="OZI56749.1"/>
    <property type="molecule type" value="Genomic_DNA"/>
</dbReference>
<keyword evidence="4" id="KW-1185">Reference proteome</keyword>
<dbReference type="InterPro" id="IPR046461">
    <property type="entry name" value="TerL_ATPase"/>
</dbReference>
<dbReference type="PANTHER" id="PTHR41287:SF1">
    <property type="entry name" value="PROTEIN YMFN"/>
    <property type="match status" value="1"/>
</dbReference>
<evidence type="ECO:0000313" key="4">
    <source>
        <dbReference type="Proteomes" id="UP000216885"/>
    </source>
</evidence>
<sequence length="509" mass="56857">MGSADRRLTRGDRNIQWIEQYCRIPEGKLVGKPVKLTKHQRKWIKQIYDTPTRMFILSMARKNAKTALSAFLLLLHLCGPEAKPNSQLYSAAQSREQAAILFALAAKVVRMSPDLSQYVVIRDTAKQLFCPEMGTLYRALSAEASTAYGLSPVLTIHDELGQVRGPRFELYEALETASAAQESPLSIVISTQAPTDADLLSLLIDDALTGADPRQKVVLHSAPLDLDPFSEEAIRAANPHYDDFMNKEEVRRQAADAKRLPSREASYRNLILNQRVEASNPFIARAIWQENGAQPEPCRGQTVYGGLDLSSVSDLTALVLVSEAGDVYPTFWLPEEGLEEKSRNDRVPYDVWAGDGLLLTTPGRAIEYEFIAHHLREVFDTYDVRALAFDRYNMRFLRPWLERVGFDEEELERFVEFGQGFVSMSPALRELESKLLAKKLRHGNHPVLTMCAANAVAVSDPAGNRKFTKSKVSGRIDGMVALAMAVGAMPVDVEAEDDFTDFLRDPIIV</sequence>